<dbReference type="Proteomes" id="UP000659698">
    <property type="component" value="Unassembled WGS sequence"/>
</dbReference>
<evidence type="ECO:0000313" key="2">
    <source>
        <dbReference type="Proteomes" id="UP000659698"/>
    </source>
</evidence>
<protein>
    <submittedName>
        <fullName evidence="1">Uncharacterized protein</fullName>
    </submittedName>
</protein>
<organism evidence="1 2">
    <name type="scientific">Rufibacter sediminis</name>
    <dbReference type="NCBI Taxonomy" id="2762756"/>
    <lineage>
        <taxon>Bacteria</taxon>
        <taxon>Pseudomonadati</taxon>
        <taxon>Bacteroidota</taxon>
        <taxon>Cytophagia</taxon>
        <taxon>Cytophagales</taxon>
        <taxon>Hymenobacteraceae</taxon>
        <taxon>Rufibacter</taxon>
    </lineage>
</organism>
<reference evidence="1 2" key="1">
    <citation type="journal article" date="2019" name="Int. J. Syst. Evol. Microbiol.">
        <title>Rufibacter sediminis sp. nov., isolated from freshwater lake sediment.</title>
        <authorList>
            <person name="Qu J.H."/>
            <person name="Zhang L.J."/>
            <person name="Fu Y.H."/>
            <person name="Li H.F."/>
        </authorList>
    </citation>
    <scope>NUCLEOTIDE SEQUENCE [LARGE SCALE GENOMIC DNA]</scope>
    <source>
        <strain evidence="1 2">H-1</strain>
    </source>
</reference>
<dbReference type="EMBL" id="JACOAF010000030">
    <property type="protein sequence ID" value="MBC3540497.1"/>
    <property type="molecule type" value="Genomic_DNA"/>
</dbReference>
<gene>
    <name evidence="1" type="ORF">H7U12_12465</name>
</gene>
<comment type="caution">
    <text evidence="1">The sequence shown here is derived from an EMBL/GenBank/DDBJ whole genome shotgun (WGS) entry which is preliminary data.</text>
</comment>
<sequence>MIYQENVKPDEEILNGDDFTNWKKDQKIAAAVKWLKKETKAQRKKR</sequence>
<evidence type="ECO:0000313" key="1">
    <source>
        <dbReference type="EMBL" id="MBC3540497.1"/>
    </source>
</evidence>
<proteinExistence type="predicted"/>
<name>A0ABR6VTG7_9BACT</name>
<keyword evidence="2" id="KW-1185">Reference proteome</keyword>
<dbReference type="RefSeq" id="WP_186638393.1">
    <property type="nucleotide sequence ID" value="NZ_JACOAF010000030.1"/>
</dbReference>
<accession>A0ABR6VTG7</accession>